<dbReference type="InParanoid" id="B8LTB0"/>
<evidence type="ECO:0000313" key="3">
    <source>
        <dbReference type="EMBL" id="EED22484.1"/>
    </source>
</evidence>
<reference evidence="4" key="1">
    <citation type="journal article" date="2015" name="Genome Announc.">
        <title>Genome sequence of the AIDS-associated pathogen Penicillium marneffei (ATCC18224) and its near taxonomic relative Talaromyces stipitatus (ATCC10500).</title>
        <authorList>
            <person name="Nierman W.C."/>
            <person name="Fedorova-Abrams N.D."/>
            <person name="Andrianopoulos A."/>
        </authorList>
    </citation>
    <scope>NUCLEOTIDE SEQUENCE [LARGE SCALE GENOMIC DNA]</scope>
    <source>
        <strain evidence="4">ATCC 10500 / CBS 375.48 / QM 6759 / NRRL 1006</strain>
    </source>
</reference>
<gene>
    <name evidence="3" type="ORF">TSTA_059820</name>
</gene>
<keyword evidence="4" id="KW-1185">Reference proteome</keyword>
<dbReference type="Proteomes" id="UP000001745">
    <property type="component" value="Unassembled WGS sequence"/>
</dbReference>
<protein>
    <recommendedName>
        <fullName evidence="5">Fucose-specific lectin</fullName>
    </recommendedName>
</protein>
<evidence type="ECO:0008006" key="5">
    <source>
        <dbReference type="Google" id="ProtNLM"/>
    </source>
</evidence>
<evidence type="ECO:0000313" key="4">
    <source>
        <dbReference type="Proteomes" id="UP000001745"/>
    </source>
</evidence>
<sequence length="422" mass="47372">MSQWTSITIGPATETEIAPCSQLAIARPDKDDQLLRLFYQQKCDAGSKDGGPLREIRYDANDQVWTIQDNAIIDDAIEDTRLSAVSDKLKQDVRLYYQGTDMQLREIAPISAVCWRSGQSKLQIRVFTVLATKEKTISQMSYNHPDWKTLSSPAVRFQEGSGVGSCRDTANSNADNAPICVFYQPGSRVIELTAVSADDSTTSKQLASDIPHPVGIPTSLSGPYTSSEESREHSIDKSAETSGPSSTGDPAMAAKIERLEQEVQKLYVSLATAESDVDHLQARINNIEKEKSAVNDENLSLHKETELLRSEIQTLKEQNTDGAHWKSMYESLRSSSREELGKLASLTPLHSTDISKIYETMKTYRTLAMDGWALKAYTYRRGRGSETYHYFLRNESDWPEIKNQYIALFGDDQTDWPQWFRG</sequence>
<accession>B8LTB0</accession>
<dbReference type="VEuPathDB" id="FungiDB:TSTA_059820"/>
<dbReference type="Gene3D" id="2.120.10.70">
    <property type="entry name" value="Fucose-specific lectin"/>
    <property type="match status" value="1"/>
</dbReference>
<dbReference type="GeneID" id="8108597"/>
<dbReference type="PhylomeDB" id="B8LTB0"/>
<evidence type="ECO:0000256" key="2">
    <source>
        <dbReference type="SAM" id="MobiDB-lite"/>
    </source>
</evidence>
<feature type="compositionally biased region" description="Polar residues" evidence="2">
    <location>
        <begin position="218"/>
        <end position="227"/>
    </location>
</feature>
<dbReference type="RefSeq" id="XP_002339871.1">
    <property type="nucleotide sequence ID" value="XM_002339830.1"/>
</dbReference>
<feature type="compositionally biased region" description="Basic and acidic residues" evidence="2">
    <location>
        <begin position="228"/>
        <end position="239"/>
    </location>
</feature>
<dbReference type="AlphaFoldDB" id="B8LTB0"/>
<evidence type="ECO:0000256" key="1">
    <source>
        <dbReference type="SAM" id="Coils"/>
    </source>
</evidence>
<organism evidence="3 4">
    <name type="scientific">Talaromyces stipitatus (strain ATCC 10500 / CBS 375.48 / QM 6759 / NRRL 1006)</name>
    <name type="common">Penicillium stipitatum</name>
    <dbReference type="NCBI Taxonomy" id="441959"/>
    <lineage>
        <taxon>Eukaryota</taxon>
        <taxon>Fungi</taxon>
        <taxon>Dikarya</taxon>
        <taxon>Ascomycota</taxon>
        <taxon>Pezizomycotina</taxon>
        <taxon>Eurotiomycetes</taxon>
        <taxon>Eurotiomycetidae</taxon>
        <taxon>Eurotiales</taxon>
        <taxon>Trichocomaceae</taxon>
        <taxon>Talaromyces</taxon>
        <taxon>Talaromyces sect. Talaromyces</taxon>
    </lineage>
</organism>
<dbReference type="STRING" id="441959.B8LTB0"/>
<dbReference type="OrthoDB" id="407298at2759"/>
<name>B8LTB0_TALSN</name>
<feature type="region of interest" description="Disordered" evidence="2">
    <location>
        <begin position="203"/>
        <end position="250"/>
    </location>
</feature>
<feature type="coiled-coil region" evidence="1">
    <location>
        <begin position="256"/>
        <end position="304"/>
    </location>
</feature>
<keyword evidence="1" id="KW-0175">Coiled coil</keyword>
<proteinExistence type="predicted"/>
<dbReference type="HOGENOM" id="CLU_650823_0_0_1"/>
<dbReference type="EMBL" id="EQ962652">
    <property type="protein sequence ID" value="EED22484.1"/>
    <property type="molecule type" value="Genomic_DNA"/>
</dbReference>